<sequence>MKYFISTIISIFFINCNGTSYQYFDGTFDQAKAVAGSKLILIKFYTNT</sequence>
<dbReference type="EMBL" id="UINC01083046">
    <property type="protein sequence ID" value="SVC28369.1"/>
    <property type="molecule type" value="Genomic_DNA"/>
</dbReference>
<reference evidence="1" key="1">
    <citation type="submission" date="2018-05" db="EMBL/GenBank/DDBJ databases">
        <authorList>
            <person name="Lanie J.A."/>
            <person name="Ng W.-L."/>
            <person name="Kazmierczak K.M."/>
            <person name="Andrzejewski T.M."/>
            <person name="Davidsen T.M."/>
            <person name="Wayne K.J."/>
            <person name="Tettelin H."/>
            <person name="Glass J.I."/>
            <person name="Rusch D."/>
            <person name="Podicherti R."/>
            <person name="Tsui H.-C.T."/>
            <person name="Winkler M.E."/>
        </authorList>
    </citation>
    <scope>NUCLEOTIDE SEQUENCE</scope>
</reference>
<evidence type="ECO:0000313" key="1">
    <source>
        <dbReference type="EMBL" id="SVC28369.1"/>
    </source>
</evidence>
<name>A0A382KVP2_9ZZZZ</name>
<dbReference type="AlphaFoldDB" id="A0A382KVP2"/>
<protein>
    <recommendedName>
        <fullName evidence="2">Thioredoxin domain-containing protein</fullName>
    </recommendedName>
</protein>
<gene>
    <name evidence="1" type="ORF">METZ01_LOCUS281223</name>
</gene>
<organism evidence="1">
    <name type="scientific">marine metagenome</name>
    <dbReference type="NCBI Taxonomy" id="408172"/>
    <lineage>
        <taxon>unclassified sequences</taxon>
        <taxon>metagenomes</taxon>
        <taxon>ecological metagenomes</taxon>
    </lineage>
</organism>
<proteinExistence type="predicted"/>
<evidence type="ECO:0008006" key="2">
    <source>
        <dbReference type="Google" id="ProtNLM"/>
    </source>
</evidence>
<accession>A0A382KVP2</accession>